<sequence>MFFYFILFFLSLKFFVLLECMSVTDNPACFLCFSRREMDSGEKETAADALQSTSFPLSELKKFMHNALSWPATDLTPDSSLPALQKLSSGQPMRLCLSPGMYACQIIENTASCLVAGASTVRDTIVSLTDREGESGFVGKDGFSSMAVFQQPMKIYSRASLVFHRVWFMNIVEVVGGGPVFFSQCLFGASTCGGNVVGLPGSSQFASVHLAMDGDCFFFDCDFVYRCGVAGWEGNNEVPAVTASGPTKLHILNSSFSGPGVVSTALALFDTARLEADYISVVRCGGHSLILRDKSSAIISRALLDRNDSGVWVKDDGKLDIRESSLELVRHGRSGLVLSDGGYCLAHKCIFSAWAAGPQSIGRCIVVAGDNSYVSLSLCELFWRNGEGSINSQELIKGPDPVPDSDTCEKMKDFGLCHVLLGGRSEATISRCVFRLPLTVESNGQSSVIGVLLRSVPKRDSITLYAVENTIVFGWSMEGDDVRRARLPERGKSSDTWGLVLPCVSSRSEEKRLRQLATMWMTDNCFLESNEEPLKDASLVYSSYEGYCRGTGVSLVFPEVAKNKDEDDANAVCSSTVSFMTSDFVNSPPVQDLENHSVNVHWTPRRSVTSLLPGGAALTPSSLCENSPPWREHTCPEQGYLSLVEEESSDSTSLTSYSGSEKEGRGITLAKRASLSLPEVGNSPYACAQNNVGILRSPSELPSLNGVHLHTKRCRKISGEAAIGLPDRKQEIVLEPFPQMTVAATEAPRPLSVSFATDEETPTSRPGLQDGERQFCFFAGGRRRGVCQRRQLLMKQEVIDCQRKLQSLMSRRSKGTIVSSSHTGTAQTQKVRNSLATKTSNARVFSELFPYQSELGPRRRPLLAGRESPSERLVEKGNVSSKEVWPWEVPTLRRFLMEKLGMYSSIGAQERAFRGRGKDEEREEGEDLVWPPQRKRAPANRVNVGSLNGNSRRMCSTSPRRETRLRSPSLVPTPVDSFFAHRPSPGKAGFLPFRLYEQFWKKWCKTHFVRESSNQPQRDQREGECRSRGEMEHQAPQLHSSGSTDKKWVPATRVAGSARNYAFQQRDATQPSKIGELTAEVRQPSSAVVVNQTLHDFSDREEEKAEENDAGHGATVIPPRMPVFRPPLTAARVEGRNRFAFKRRNPAYSSV</sequence>
<feature type="region of interest" description="Disordered" evidence="1">
    <location>
        <begin position="940"/>
        <end position="969"/>
    </location>
</feature>
<gene>
    <name evidence="3" type="ORF">ECC02_001137</name>
</gene>
<feature type="region of interest" description="Disordered" evidence="1">
    <location>
        <begin position="812"/>
        <end position="831"/>
    </location>
</feature>
<evidence type="ECO:0000256" key="2">
    <source>
        <dbReference type="SAM" id="SignalP"/>
    </source>
</evidence>
<evidence type="ECO:0000313" key="4">
    <source>
        <dbReference type="Proteomes" id="UP000583944"/>
    </source>
</evidence>
<comment type="caution">
    <text evidence="3">The sequence shown here is derived from an EMBL/GenBank/DDBJ whole genome shotgun (WGS) entry which is preliminary data.</text>
</comment>
<feature type="compositionally biased region" description="Basic and acidic residues" evidence="1">
    <location>
        <begin position="1018"/>
        <end position="1033"/>
    </location>
</feature>
<feature type="compositionally biased region" description="Low complexity" evidence="1">
    <location>
        <begin position="650"/>
        <end position="659"/>
    </location>
</feature>
<dbReference type="Proteomes" id="UP000583944">
    <property type="component" value="Unassembled WGS sequence"/>
</dbReference>
<evidence type="ECO:0000256" key="1">
    <source>
        <dbReference type="SAM" id="MobiDB-lite"/>
    </source>
</evidence>
<feature type="signal peptide" evidence="2">
    <location>
        <begin position="1"/>
        <end position="18"/>
    </location>
</feature>
<protein>
    <submittedName>
        <fullName evidence="3">Basal body protein</fullName>
    </submittedName>
</protein>
<accession>A0A7J6YGD6</accession>
<feature type="compositionally biased region" description="Basic and acidic residues" evidence="1">
    <location>
        <begin position="1100"/>
        <end position="1110"/>
    </location>
</feature>
<proteinExistence type="predicted"/>
<organism evidence="3 4">
    <name type="scientific">Trypanosoma cruzi</name>
    <dbReference type="NCBI Taxonomy" id="5693"/>
    <lineage>
        <taxon>Eukaryota</taxon>
        <taxon>Discoba</taxon>
        <taxon>Euglenozoa</taxon>
        <taxon>Kinetoplastea</taxon>
        <taxon>Metakinetoplastina</taxon>
        <taxon>Trypanosomatida</taxon>
        <taxon>Trypanosomatidae</taxon>
        <taxon>Trypanosoma</taxon>
        <taxon>Schizotrypanum</taxon>
    </lineage>
</organism>
<feature type="compositionally biased region" description="Polar residues" evidence="1">
    <location>
        <begin position="943"/>
        <end position="958"/>
    </location>
</feature>
<feature type="chain" id="PRO_5029703787" evidence="2">
    <location>
        <begin position="19"/>
        <end position="1151"/>
    </location>
</feature>
<keyword evidence="2" id="KW-0732">Signal</keyword>
<dbReference type="VEuPathDB" id="TriTrypDB:BCY84_18827"/>
<name>A0A7J6YGD6_TRYCR</name>
<dbReference type="AlphaFoldDB" id="A0A7J6YGD6"/>
<feature type="region of interest" description="Disordered" evidence="1">
    <location>
        <begin position="645"/>
        <end position="665"/>
    </location>
</feature>
<feature type="region of interest" description="Disordered" evidence="1">
    <location>
        <begin position="1010"/>
        <end position="1047"/>
    </location>
</feature>
<dbReference type="VEuPathDB" id="TriTrypDB:ECC02_001137"/>
<reference evidence="3 4" key="1">
    <citation type="journal article" date="2019" name="Genome Biol. Evol.">
        <title>Nanopore Sequencing Significantly Improves Genome Assembly of the Protozoan Parasite Trypanosoma cruzi.</title>
        <authorList>
            <person name="Diaz-Viraque F."/>
            <person name="Pita S."/>
            <person name="Greif G."/>
            <person name="de Souza R.C.M."/>
            <person name="Iraola G."/>
            <person name="Robello C."/>
        </authorList>
    </citation>
    <scope>NUCLEOTIDE SEQUENCE [LARGE SCALE GENOMIC DNA]</scope>
    <source>
        <strain evidence="3 4">Berenice</strain>
    </source>
</reference>
<dbReference type="EMBL" id="JABDHM010000005">
    <property type="protein sequence ID" value="KAF5225821.1"/>
    <property type="molecule type" value="Genomic_DNA"/>
</dbReference>
<evidence type="ECO:0000313" key="3">
    <source>
        <dbReference type="EMBL" id="KAF5225821.1"/>
    </source>
</evidence>
<feature type="region of interest" description="Disordered" evidence="1">
    <location>
        <begin position="1100"/>
        <end position="1123"/>
    </location>
</feature>